<dbReference type="PANTHER" id="PTHR30386:SF24">
    <property type="entry name" value="MULTIDRUG RESISTANCE EFFLUX PUMP"/>
    <property type="match status" value="1"/>
</dbReference>
<evidence type="ECO:0000259" key="4">
    <source>
        <dbReference type="Pfam" id="PF25954"/>
    </source>
</evidence>
<dbReference type="Gene3D" id="2.40.30.170">
    <property type="match status" value="1"/>
</dbReference>
<dbReference type="Gene3D" id="1.10.287.470">
    <property type="entry name" value="Helix hairpin bin"/>
    <property type="match status" value="2"/>
</dbReference>
<feature type="region of interest" description="Disordered" evidence="2">
    <location>
        <begin position="324"/>
        <end position="346"/>
    </location>
</feature>
<evidence type="ECO:0000259" key="3">
    <source>
        <dbReference type="Pfam" id="PF25917"/>
    </source>
</evidence>
<dbReference type="RefSeq" id="WP_075774229.1">
    <property type="nucleotide sequence ID" value="NZ_CP019437.1"/>
</dbReference>
<dbReference type="Pfam" id="PF25954">
    <property type="entry name" value="Beta-barrel_RND_2"/>
    <property type="match status" value="1"/>
</dbReference>
<dbReference type="Gene3D" id="2.40.50.100">
    <property type="match status" value="1"/>
</dbReference>
<feature type="coiled-coil region" evidence="1">
    <location>
        <begin position="85"/>
        <end position="196"/>
    </location>
</feature>
<organism evidence="5 6">
    <name type="scientific">Thioclava nitratireducens</name>
    <dbReference type="NCBI Taxonomy" id="1915078"/>
    <lineage>
        <taxon>Bacteria</taxon>
        <taxon>Pseudomonadati</taxon>
        <taxon>Pseudomonadota</taxon>
        <taxon>Alphaproteobacteria</taxon>
        <taxon>Rhodobacterales</taxon>
        <taxon>Paracoccaceae</taxon>
        <taxon>Thioclava</taxon>
    </lineage>
</organism>
<protein>
    <submittedName>
        <fullName evidence="5">Hemolysin secretion protein D</fullName>
    </submittedName>
</protein>
<gene>
    <name evidence="5" type="ORF">BMG03_15700</name>
</gene>
<evidence type="ECO:0000313" key="6">
    <source>
        <dbReference type="Proteomes" id="UP000185622"/>
    </source>
</evidence>
<evidence type="ECO:0000256" key="2">
    <source>
        <dbReference type="SAM" id="MobiDB-lite"/>
    </source>
</evidence>
<dbReference type="Pfam" id="PF25917">
    <property type="entry name" value="BSH_RND"/>
    <property type="match status" value="1"/>
</dbReference>
<reference evidence="5 6" key="1">
    <citation type="submission" date="2017-01" db="EMBL/GenBank/DDBJ databases">
        <title>The complete genome sequence of a sulfur-oxidizing marine bacterium Thioclava sp. 25B10_4T.</title>
        <authorList>
            <person name="Liu Y."/>
            <person name="Lai Q."/>
            <person name="Shao Z."/>
        </authorList>
    </citation>
    <scope>NUCLEOTIDE SEQUENCE [LARGE SCALE GENOMIC DNA]</scope>
    <source>
        <strain evidence="5 6">25B10_4</strain>
    </source>
</reference>
<dbReference type="InterPro" id="IPR050739">
    <property type="entry name" value="MFP"/>
</dbReference>
<dbReference type="EMBL" id="CP019437">
    <property type="protein sequence ID" value="AQS49070.1"/>
    <property type="molecule type" value="Genomic_DNA"/>
</dbReference>
<keyword evidence="1" id="KW-0175">Coiled coil</keyword>
<sequence>MSQTRRYIASALILLIALAGVATVLYAWRLPPFRSDVAWTDNAYLQGKVTPISAQVAAEVTAVPVSDFEEVKKGDVLVRLDDRALKAAVEQAQAALETAKAAQSNGAQAVNSAKATLEAKQAALASAKAAQATAQTARDRASKLTKKSYVSQSDADQAQLTLDQAKAGVQEARSAIDVAQQAVQTAELNKRSLAAKTDAAQASLDAAQVALDHAVIRAPQDGRLGQVSARVGKFVSAGSTLVSLVPSDLWLIANYKETQLAGLRMGEPVTFTVDALGKTEFRGHIERFSPATAGQFSLLSGSNATGNFTKIAQRVPVRISIDPDQPQTARLAPGLSAEVSAPQHGS</sequence>
<dbReference type="Proteomes" id="UP000185622">
    <property type="component" value="Chromosome"/>
</dbReference>
<name>A0ABN4XAJ5_9RHOB</name>
<dbReference type="PANTHER" id="PTHR30386">
    <property type="entry name" value="MEMBRANE FUSION SUBUNIT OF EMRAB-TOLC MULTIDRUG EFFLUX PUMP"/>
    <property type="match status" value="1"/>
</dbReference>
<evidence type="ECO:0000313" key="5">
    <source>
        <dbReference type="EMBL" id="AQS49070.1"/>
    </source>
</evidence>
<feature type="domain" description="CusB-like beta-barrel" evidence="4">
    <location>
        <begin position="249"/>
        <end position="291"/>
    </location>
</feature>
<proteinExistence type="predicted"/>
<dbReference type="InterPro" id="IPR058792">
    <property type="entry name" value="Beta-barrel_RND_2"/>
</dbReference>
<accession>A0ABN4XAJ5</accession>
<dbReference type="SUPFAM" id="SSF111369">
    <property type="entry name" value="HlyD-like secretion proteins"/>
    <property type="match status" value="3"/>
</dbReference>
<dbReference type="InterPro" id="IPR058625">
    <property type="entry name" value="MdtA-like_BSH"/>
</dbReference>
<feature type="domain" description="Multidrug resistance protein MdtA-like barrel-sandwich hybrid" evidence="3">
    <location>
        <begin position="52"/>
        <end position="243"/>
    </location>
</feature>
<keyword evidence="6" id="KW-1185">Reference proteome</keyword>
<evidence type="ECO:0000256" key="1">
    <source>
        <dbReference type="SAM" id="Coils"/>
    </source>
</evidence>